<keyword evidence="2" id="KW-0268">Exocytosis</keyword>
<dbReference type="PANTHER" id="PTHR45999:SF4">
    <property type="entry name" value="UNC-13-4A, ISOFORM B"/>
    <property type="match status" value="1"/>
</dbReference>
<dbReference type="Pfam" id="PF00168">
    <property type="entry name" value="C2"/>
    <property type="match status" value="1"/>
</dbReference>
<evidence type="ECO:0000259" key="4">
    <source>
        <dbReference type="PROSITE" id="PS50004"/>
    </source>
</evidence>
<proteinExistence type="inferred from homology"/>
<dbReference type="SMART" id="SM00239">
    <property type="entry name" value="C2"/>
    <property type="match status" value="1"/>
</dbReference>
<reference evidence="5" key="1">
    <citation type="submission" date="2022-11" db="EMBL/GenBank/DDBJ databases">
        <title>Centuries of genome instability and evolution in soft-shell clam transmissible cancer (bioRxiv).</title>
        <authorList>
            <person name="Hart S.F.M."/>
            <person name="Yonemitsu M.A."/>
            <person name="Giersch R.M."/>
            <person name="Beal B.F."/>
            <person name="Arriagada G."/>
            <person name="Davis B.W."/>
            <person name="Ostrander E.A."/>
            <person name="Goff S.P."/>
            <person name="Metzger M.J."/>
        </authorList>
    </citation>
    <scope>NUCLEOTIDE SEQUENCE</scope>
    <source>
        <strain evidence="5">MELC-2E11</strain>
        <tissue evidence="5">Siphon/mantle</tissue>
    </source>
</reference>
<dbReference type="PANTHER" id="PTHR45999">
    <property type="entry name" value="UNC-13-4A, ISOFORM B"/>
    <property type="match status" value="1"/>
</dbReference>
<gene>
    <name evidence="5" type="ORF">MAR_008977</name>
</gene>
<organism evidence="5 6">
    <name type="scientific">Mya arenaria</name>
    <name type="common">Soft-shell clam</name>
    <dbReference type="NCBI Taxonomy" id="6604"/>
    <lineage>
        <taxon>Eukaryota</taxon>
        <taxon>Metazoa</taxon>
        <taxon>Spiralia</taxon>
        <taxon>Lophotrochozoa</taxon>
        <taxon>Mollusca</taxon>
        <taxon>Bivalvia</taxon>
        <taxon>Autobranchia</taxon>
        <taxon>Heteroconchia</taxon>
        <taxon>Euheterodonta</taxon>
        <taxon>Imparidentia</taxon>
        <taxon>Neoheterodontei</taxon>
        <taxon>Myida</taxon>
        <taxon>Myoidea</taxon>
        <taxon>Myidae</taxon>
        <taxon>Mya</taxon>
    </lineage>
</organism>
<sequence length="653" mass="74205">MSMPFGKMSRRSNSLPSIAFNRVGLQPSSSDEEILFSVLSKLKNTIRTGNFRSTFRQKVRHLTNKWKRSRSGSDVCLDYDFKLYQQTSQSDWGNFSRSTSFEYENLYRGLVRSLLHPLGAPDTTSELRPGDLLDYLRKPVRLQANVTVLEANGLRGVDFSEDTCNSYCLIMNQPARGKNSSASTSPRMLSPQVSPKFIHRNSPRGSASSTPTGSPVFSSNEMAGLSPQLVRKGANFSEPAIARTRTVKNSSHPKWNESFVLEIEDFHTDELHIHVCDEEGSLDTKPEKKPLKAFLSVLRHSSEQDTTISDGCFGKIVVPVRDILALGTDEWYDIMSIAPSKGKPRAVGKCHLRLSISYRLAPGEGCHYSSEDYLQAYRQFLKHTYATSRKNPSRHVGDQYGCMSLKDHRILKMFAEAHCISKLSQAIVNVICLLELQCEDELDDRGDFTLLYALEDLHITWAAMQIGQQNVIDRMPLTDIELSNYRRVAARYIQLKSSKVDELPPLVVVQLLSLDLWEASCDPKADISDRLTKKLQAGIEDWIQERVAEVHETKTKVRDKVTVEIENLIELVNVTASHCTILPVLRLFFNSLGINYYRLISAESMKITEKMNQYKKRYHNFSVNIMMASRQSLRLYFSVRTLHGVIRENVSRR</sequence>
<feature type="compositionally biased region" description="Polar residues" evidence="3">
    <location>
        <begin position="203"/>
        <end position="221"/>
    </location>
</feature>
<dbReference type="InterPro" id="IPR000008">
    <property type="entry name" value="C2_dom"/>
</dbReference>
<dbReference type="Gene3D" id="2.60.40.150">
    <property type="entry name" value="C2 domain"/>
    <property type="match status" value="1"/>
</dbReference>
<dbReference type="EMBL" id="CP111015">
    <property type="protein sequence ID" value="WAR02419.1"/>
    <property type="molecule type" value="Genomic_DNA"/>
</dbReference>
<dbReference type="SUPFAM" id="SSF49562">
    <property type="entry name" value="C2 domain (Calcium/lipid-binding domain, CaLB)"/>
    <property type="match status" value="1"/>
</dbReference>
<feature type="domain" description="C2" evidence="4">
    <location>
        <begin position="125"/>
        <end position="308"/>
    </location>
</feature>
<keyword evidence="6" id="KW-1185">Reference proteome</keyword>
<protein>
    <submittedName>
        <fullName evidence="5">BAIP3-like protein</fullName>
    </submittedName>
</protein>
<evidence type="ECO:0000313" key="5">
    <source>
        <dbReference type="EMBL" id="WAR02419.1"/>
    </source>
</evidence>
<feature type="region of interest" description="Disordered" evidence="3">
    <location>
        <begin position="175"/>
        <end position="221"/>
    </location>
</feature>
<dbReference type="Proteomes" id="UP001164746">
    <property type="component" value="Chromosome 4"/>
</dbReference>
<feature type="compositionally biased region" description="Polar residues" evidence="3">
    <location>
        <begin position="178"/>
        <end position="193"/>
    </location>
</feature>
<evidence type="ECO:0000313" key="6">
    <source>
        <dbReference type="Proteomes" id="UP001164746"/>
    </source>
</evidence>
<evidence type="ECO:0000256" key="2">
    <source>
        <dbReference type="ARBA" id="ARBA00022483"/>
    </source>
</evidence>
<dbReference type="PROSITE" id="PS50004">
    <property type="entry name" value="C2"/>
    <property type="match status" value="1"/>
</dbReference>
<evidence type="ECO:0000256" key="1">
    <source>
        <dbReference type="ARBA" id="ARBA00005823"/>
    </source>
</evidence>
<dbReference type="InterPro" id="IPR052095">
    <property type="entry name" value="UNC-13_domain"/>
</dbReference>
<name>A0ABY7E1X4_MYAAR</name>
<dbReference type="InterPro" id="IPR035892">
    <property type="entry name" value="C2_domain_sf"/>
</dbReference>
<comment type="similarity">
    <text evidence="1">Belongs to the unc-13 family.</text>
</comment>
<evidence type="ECO:0000256" key="3">
    <source>
        <dbReference type="SAM" id="MobiDB-lite"/>
    </source>
</evidence>
<accession>A0ABY7E1X4</accession>